<name>A0A3E0VD21_9MICO</name>
<sequence>MASASSNPAFSRLPVFNGKGLEKDPTSKVATPSADGLQQMFDGPTATASDTNRMSYDDVIVKTGASFVVLLAFAVVGWQFPALAFPAGLVGFALALVNIFKKKPSPPLVLAYAAAQGLFIGAISGVFETLYPGVVVQAVIATVCVFAVTLALFASGKIRASKRATKIFLIAIVGYVVFSAVNLILMATGLQSTGFGLNSTVHILGIPLGLIIGVVVTLLAAYSLVLDFDDIKRGVVAGAPRIYGWSAAFGLVVTVVWLYLTLLRTFAIARN</sequence>
<dbReference type="PANTHER" id="PTHR41282:SF1">
    <property type="entry name" value="CONSERVED TRANSMEMBRANE PROTEIN-RELATED"/>
    <property type="match status" value="1"/>
</dbReference>
<dbReference type="PANTHER" id="PTHR41282">
    <property type="entry name" value="CONSERVED TRANSMEMBRANE PROTEIN-RELATED"/>
    <property type="match status" value="1"/>
</dbReference>
<accession>A0A3E0VD21</accession>
<feature type="transmembrane region" description="Helical" evidence="2">
    <location>
        <begin position="82"/>
        <end position="100"/>
    </location>
</feature>
<feature type="transmembrane region" description="Helical" evidence="2">
    <location>
        <begin position="59"/>
        <end position="76"/>
    </location>
</feature>
<dbReference type="InterPro" id="IPR010539">
    <property type="entry name" value="BaxI_1-like"/>
</dbReference>
<feature type="region of interest" description="Disordered" evidence="1">
    <location>
        <begin position="15"/>
        <end position="34"/>
    </location>
</feature>
<keyword evidence="2" id="KW-0812">Transmembrane</keyword>
<dbReference type="EMBL" id="NBXA01000026">
    <property type="protein sequence ID" value="RFA07290.1"/>
    <property type="molecule type" value="Genomic_DNA"/>
</dbReference>
<keyword evidence="2" id="KW-0472">Membrane</keyword>
<dbReference type="RefSeq" id="WP_116283839.1">
    <property type="nucleotide sequence ID" value="NZ_NBXA01000026.1"/>
</dbReference>
<feature type="transmembrane region" description="Helical" evidence="2">
    <location>
        <begin position="167"/>
        <end position="189"/>
    </location>
</feature>
<keyword evidence="2" id="KW-1133">Transmembrane helix</keyword>
<protein>
    <recommendedName>
        <fullName evidence="5">Bax inhibitor-1/YccA family protein</fullName>
    </recommendedName>
</protein>
<gene>
    <name evidence="3" type="ORF">B7R21_13805</name>
</gene>
<dbReference type="OrthoDB" id="116480at2"/>
<organism evidence="3 4">
    <name type="scientific">Subtercola boreus</name>
    <dbReference type="NCBI Taxonomy" id="120213"/>
    <lineage>
        <taxon>Bacteria</taxon>
        <taxon>Bacillati</taxon>
        <taxon>Actinomycetota</taxon>
        <taxon>Actinomycetes</taxon>
        <taxon>Micrococcales</taxon>
        <taxon>Microbacteriaceae</taxon>
        <taxon>Subtercola</taxon>
    </lineage>
</organism>
<reference evidence="3 4" key="1">
    <citation type="submission" date="2017-04" db="EMBL/GenBank/DDBJ databases">
        <title>Comparative genome analysis of Subtercola boreus.</title>
        <authorList>
            <person name="Cho Y.-J."/>
            <person name="Cho A."/>
            <person name="Kim O.-S."/>
            <person name="Lee J.-I."/>
        </authorList>
    </citation>
    <scope>NUCLEOTIDE SEQUENCE [LARGE SCALE GENOMIC DNA]</scope>
    <source>
        <strain evidence="3 4">P27444</strain>
    </source>
</reference>
<evidence type="ECO:0000313" key="3">
    <source>
        <dbReference type="EMBL" id="RFA07290.1"/>
    </source>
</evidence>
<evidence type="ECO:0008006" key="5">
    <source>
        <dbReference type="Google" id="ProtNLM"/>
    </source>
</evidence>
<evidence type="ECO:0000313" key="4">
    <source>
        <dbReference type="Proteomes" id="UP000256709"/>
    </source>
</evidence>
<feature type="transmembrane region" description="Helical" evidence="2">
    <location>
        <begin position="107"/>
        <end position="127"/>
    </location>
</feature>
<evidence type="ECO:0000256" key="1">
    <source>
        <dbReference type="SAM" id="MobiDB-lite"/>
    </source>
</evidence>
<evidence type="ECO:0000256" key="2">
    <source>
        <dbReference type="SAM" id="Phobius"/>
    </source>
</evidence>
<dbReference type="Proteomes" id="UP000256709">
    <property type="component" value="Unassembled WGS sequence"/>
</dbReference>
<dbReference type="Pfam" id="PF12811">
    <property type="entry name" value="BaxI_1"/>
    <property type="match status" value="1"/>
</dbReference>
<dbReference type="AlphaFoldDB" id="A0A3E0VD21"/>
<feature type="transmembrane region" description="Helical" evidence="2">
    <location>
        <begin position="242"/>
        <end position="260"/>
    </location>
</feature>
<feature type="transmembrane region" description="Helical" evidence="2">
    <location>
        <begin position="201"/>
        <end position="222"/>
    </location>
</feature>
<feature type="transmembrane region" description="Helical" evidence="2">
    <location>
        <begin position="133"/>
        <end position="155"/>
    </location>
</feature>
<proteinExistence type="predicted"/>
<comment type="caution">
    <text evidence="3">The sequence shown here is derived from an EMBL/GenBank/DDBJ whole genome shotgun (WGS) entry which is preliminary data.</text>
</comment>